<dbReference type="OrthoDB" id="9785229at2"/>
<evidence type="ECO:0000313" key="6">
    <source>
        <dbReference type="EMBL" id="PHN06451.1"/>
    </source>
</evidence>
<evidence type="ECO:0000313" key="7">
    <source>
        <dbReference type="Proteomes" id="UP000223913"/>
    </source>
</evidence>
<sequence>MKSKTEVHKDQVPAVNWKERETVIKLENVSKTFSIIDGAPTMAGQLSAFFSKKSHRKIEALKNINLEIKKGEFFGIIGHNGSGKSTLLRLMAGTYQPNPGGKVYRKGNFMRLSLGIGFDTELTAHENIFLNASILGLSMKQIRERHDLILHMAGLEEYKHTKVKFFSTGMISRLKFAIAVHAEAEIFFMDEFFGGVGDLQFKQLSESIFKESIVKGRTIIHVSHTLPTIREHCQRVLLLHRGEMVALGTPDEVIPQYRKLMKQ</sequence>
<dbReference type="PANTHER" id="PTHR46743:SF2">
    <property type="entry name" value="TEICHOIC ACIDS EXPORT ATP-BINDING PROTEIN TAGH"/>
    <property type="match status" value="1"/>
</dbReference>
<evidence type="ECO:0000256" key="3">
    <source>
        <dbReference type="ARBA" id="ARBA00022741"/>
    </source>
</evidence>
<gene>
    <name evidence="6" type="ORF">CRP01_12855</name>
</gene>
<dbReference type="GO" id="GO:0016887">
    <property type="term" value="F:ATP hydrolysis activity"/>
    <property type="evidence" value="ECO:0007669"/>
    <property type="project" value="InterPro"/>
</dbReference>
<name>A0A2D0ND64_FLAN2</name>
<dbReference type="PANTHER" id="PTHR46743">
    <property type="entry name" value="TEICHOIC ACIDS EXPORT ATP-BINDING PROTEIN TAGH"/>
    <property type="match status" value="1"/>
</dbReference>
<protein>
    <recommendedName>
        <fullName evidence="5">ABC transporter domain-containing protein</fullName>
    </recommendedName>
</protein>
<dbReference type="SUPFAM" id="SSF52540">
    <property type="entry name" value="P-loop containing nucleoside triphosphate hydrolases"/>
    <property type="match status" value="1"/>
</dbReference>
<comment type="caution">
    <text evidence="6">The sequence shown here is derived from an EMBL/GenBank/DDBJ whole genome shotgun (WGS) entry which is preliminary data.</text>
</comment>
<keyword evidence="2" id="KW-0813">Transport</keyword>
<dbReference type="RefSeq" id="WP_099150435.1">
    <property type="nucleotide sequence ID" value="NZ_PDUD01000018.1"/>
</dbReference>
<dbReference type="InterPro" id="IPR015860">
    <property type="entry name" value="ABC_transpr_TagH-like"/>
</dbReference>
<dbReference type="AlphaFoldDB" id="A0A2D0ND64"/>
<evidence type="ECO:0000256" key="4">
    <source>
        <dbReference type="ARBA" id="ARBA00022840"/>
    </source>
</evidence>
<keyword evidence="3" id="KW-0547">Nucleotide-binding</keyword>
<comment type="similarity">
    <text evidence="1">Belongs to the ABC transporter superfamily.</text>
</comment>
<reference evidence="6 7" key="1">
    <citation type="submission" date="2017-10" db="EMBL/GenBank/DDBJ databases">
        <title>The draft genome sequence of Lewinella nigricans NBRC 102662.</title>
        <authorList>
            <person name="Wang K."/>
        </authorList>
    </citation>
    <scope>NUCLEOTIDE SEQUENCE [LARGE SCALE GENOMIC DNA]</scope>
    <source>
        <strain evidence="6 7">NBRC 102662</strain>
    </source>
</reference>
<keyword evidence="7" id="KW-1185">Reference proteome</keyword>
<dbReference type="GO" id="GO:0016020">
    <property type="term" value="C:membrane"/>
    <property type="evidence" value="ECO:0007669"/>
    <property type="project" value="InterPro"/>
</dbReference>
<feature type="domain" description="ABC transporter" evidence="5">
    <location>
        <begin position="24"/>
        <end position="263"/>
    </location>
</feature>
<dbReference type="InterPro" id="IPR003439">
    <property type="entry name" value="ABC_transporter-like_ATP-bd"/>
</dbReference>
<dbReference type="EMBL" id="PDUD01000018">
    <property type="protein sequence ID" value="PHN06451.1"/>
    <property type="molecule type" value="Genomic_DNA"/>
</dbReference>
<dbReference type="InterPro" id="IPR050683">
    <property type="entry name" value="Bact_Polysacc_Export_ATP-bd"/>
</dbReference>
<dbReference type="PROSITE" id="PS50893">
    <property type="entry name" value="ABC_TRANSPORTER_2"/>
    <property type="match status" value="1"/>
</dbReference>
<dbReference type="SMART" id="SM00382">
    <property type="entry name" value="AAA"/>
    <property type="match status" value="1"/>
</dbReference>
<evidence type="ECO:0000256" key="2">
    <source>
        <dbReference type="ARBA" id="ARBA00022448"/>
    </source>
</evidence>
<dbReference type="InterPro" id="IPR003593">
    <property type="entry name" value="AAA+_ATPase"/>
</dbReference>
<accession>A0A2D0ND64</accession>
<dbReference type="GO" id="GO:0005524">
    <property type="term" value="F:ATP binding"/>
    <property type="evidence" value="ECO:0007669"/>
    <property type="project" value="UniProtKB-KW"/>
</dbReference>
<proteinExistence type="inferred from homology"/>
<dbReference type="Pfam" id="PF00005">
    <property type="entry name" value="ABC_tran"/>
    <property type="match status" value="1"/>
</dbReference>
<dbReference type="InterPro" id="IPR027417">
    <property type="entry name" value="P-loop_NTPase"/>
</dbReference>
<evidence type="ECO:0000256" key="1">
    <source>
        <dbReference type="ARBA" id="ARBA00005417"/>
    </source>
</evidence>
<organism evidence="6 7">
    <name type="scientific">Flavilitoribacter nigricans (strain ATCC 23147 / DSM 23189 / NBRC 102662 / NCIMB 1420 / SS-2)</name>
    <name type="common">Lewinella nigricans</name>
    <dbReference type="NCBI Taxonomy" id="1122177"/>
    <lineage>
        <taxon>Bacteria</taxon>
        <taxon>Pseudomonadati</taxon>
        <taxon>Bacteroidota</taxon>
        <taxon>Saprospiria</taxon>
        <taxon>Saprospirales</taxon>
        <taxon>Lewinellaceae</taxon>
        <taxon>Flavilitoribacter</taxon>
    </lineage>
</organism>
<dbReference type="GO" id="GO:0140359">
    <property type="term" value="F:ABC-type transporter activity"/>
    <property type="evidence" value="ECO:0007669"/>
    <property type="project" value="InterPro"/>
</dbReference>
<dbReference type="Proteomes" id="UP000223913">
    <property type="component" value="Unassembled WGS sequence"/>
</dbReference>
<dbReference type="CDD" id="cd03220">
    <property type="entry name" value="ABC_KpsT_Wzt"/>
    <property type="match status" value="1"/>
</dbReference>
<keyword evidence="4" id="KW-0067">ATP-binding</keyword>
<dbReference type="Gene3D" id="3.40.50.300">
    <property type="entry name" value="P-loop containing nucleotide triphosphate hydrolases"/>
    <property type="match status" value="1"/>
</dbReference>
<evidence type="ECO:0000259" key="5">
    <source>
        <dbReference type="PROSITE" id="PS50893"/>
    </source>
</evidence>